<dbReference type="AlphaFoldDB" id="A0A7R8X8R7"/>
<dbReference type="GO" id="GO:0000124">
    <property type="term" value="C:SAGA complex"/>
    <property type="evidence" value="ECO:0007669"/>
    <property type="project" value="UniProtKB-UniRule"/>
</dbReference>
<dbReference type="PANTHER" id="PTHR12514">
    <property type="entry name" value="ENHANCER OF YELLOW 2 TRANSCRIPTION FACTOR"/>
    <property type="match status" value="1"/>
</dbReference>
<comment type="subunit">
    <text evidence="11">Component of the nuclear pore complex (NPC)-associated TREX-2 complex (transcription and export complex 2). Component of the SAGA transcription coactivator-HAT complex. Within the SAGA complex, participates to a subcomplex of SAGA called the DUB module (deubiquitination module).</text>
</comment>
<evidence type="ECO:0000313" key="12">
    <source>
        <dbReference type="EMBL" id="CAD7245056.1"/>
    </source>
</evidence>
<comment type="subcellular location">
    <subcellularLocation>
        <location evidence="1 11">Nucleus</location>
        <location evidence="1 11">Nucleoplasm</location>
    </subcellularLocation>
</comment>
<keyword evidence="7 11" id="KW-0805">Transcription regulation</keyword>
<reference evidence="12" key="1">
    <citation type="submission" date="2020-11" db="EMBL/GenBank/DDBJ databases">
        <authorList>
            <person name="Tran Van P."/>
        </authorList>
    </citation>
    <scope>NUCLEOTIDE SEQUENCE</scope>
</reference>
<dbReference type="InterPro" id="IPR038212">
    <property type="entry name" value="TF_EnY2_sf"/>
</dbReference>
<dbReference type="OrthoDB" id="6221744at2759"/>
<evidence type="ECO:0000256" key="4">
    <source>
        <dbReference type="ARBA" id="ARBA00022853"/>
    </source>
</evidence>
<dbReference type="Proteomes" id="UP000677054">
    <property type="component" value="Unassembled WGS sequence"/>
</dbReference>
<dbReference type="Pfam" id="PF10163">
    <property type="entry name" value="EnY2"/>
    <property type="match status" value="1"/>
</dbReference>
<evidence type="ECO:0000256" key="8">
    <source>
        <dbReference type="ARBA" id="ARBA00023159"/>
    </source>
</evidence>
<dbReference type="GO" id="GO:0070390">
    <property type="term" value="C:transcription export complex 2"/>
    <property type="evidence" value="ECO:0007669"/>
    <property type="project" value="UniProtKB-UniRule"/>
</dbReference>
<gene>
    <name evidence="12" type="ORF">DSTB1V02_LOCUS4934</name>
</gene>
<evidence type="ECO:0000256" key="2">
    <source>
        <dbReference type="ARBA" id="ARBA00022448"/>
    </source>
</evidence>
<evidence type="ECO:0000256" key="10">
    <source>
        <dbReference type="ARBA" id="ARBA00023242"/>
    </source>
</evidence>
<keyword evidence="8 11" id="KW-0010">Activator</keyword>
<dbReference type="GO" id="GO:0005654">
    <property type="term" value="C:nucleoplasm"/>
    <property type="evidence" value="ECO:0007669"/>
    <property type="project" value="UniProtKB-SubCell"/>
</dbReference>
<protein>
    <recommendedName>
        <fullName evidence="11">Transcription and mRNA export factor ENY2</fullName>
    </recommendedName>
    <alternativeName>
        <fullName evidence="11">Enhancer of yellow 2 transcription factor homolog</fullName>
    </alternativeName>
</protein>
<keyword evidence="3 11" id="KW-0509">mRNA transport</keyword>
<dbReference type="EMBL" id="LR900286">
    <property type="protein sequence ID" value="CAD7245056.1"/>
    <property type="molecule type" value="Genomic_DNA"/>
</dbReference>
<accession>A0A7R8X8R7</accession>
<dbReference type="GO" id="GO:0006368">
    <property type="term" value="P:transcription elongation by RNA polymerase II"/>
    <property type="evidence" value="ECO:0007669"/>
    <property type="project" value="UniProtKB-UniRule"/>
</dbReference>
<sequence>MDKTKEAQMRATMNQKLIETGEKERLRELLRQRLVEAGWKDELKMHAKEIVKEKGVERITVDDLVTELTPKARALVPDSVKRELLQRIKKFLEEQQL</sequence>
<evidence type="ECO:0000256" key="3">
    <source>
        <dbReference type="ARBA" id="ARBA00022816"/>
    </source>
</evidence>
<keyword evidence="13" id="KW-1185">Reference proteome</keyword>
<keyword evidence="2 11" id="KW-0813">Transport</keyword>
<dbReference type="GO" id="GO:0015031">
    <property type="term" value="P:protein transport"/>
    <property type="evidence" value="ECO:0007669"/>
    <property type="project" value="UniProtKB-KW"/>
</dbReference>
<comment type="function">
    <text evidence="11">Involved in mRNA export coupled transcription activation by association with both the TREX-2 and the SAGA complexes. The transcription regulatory histone acetylation (HAT) complex SAGA is a multiprotein complex that activates transcription by remodeling chromatin and mediating histone acetylation and deubiquitination. Within the SAGA complex, participates to a subcomplex that specifically deubiquitinates histones. The SAGA complex is recruited to specific gene promoters by activators, where it is required for transcription. The TREX-2 complex functions in docking export-competent ribonucleoprotein particles (mRNPs) to the nuclear entrance of the nuclear pore complex (nuclear basket). TREX-2 participates in mRNA export and accurate chromatin positioning in the nucleus by tethering genes to the nuclear periphery.</text>
</comment>
<dbReference type="GO" id="GO:0005643">
    <property type="term" value="C:nuclear pore"/>
    <property type="evidence" value="ECO:0007669"/>
    <property type="project" value="UniProtKB-UniRule"/>
</dbReference>
<keyword evidence="9 11" id="KW-0804">Transcription</keyword>
<comment type="similarity">
    <text evidence="11">Belongs to the ENY2 family.</text>
</comment>
<keyword evidence="10 11" id="KW-0539">Nucleus</keyword>
<proteinExistence type="inferred from homology"/>
<keyword evidence="4 11" id="KW-0156">Chromatin regulator</keyword>
<keyword evidence="6 11" id="KW-0811">Translocation</keyword>
<evidence type="ECO:0000313" key="13">
    <source>
        <dbReference type="Proteomes" id="UP000677054"/>
    </source>
</evidence>
<evidence type="ECO:0000256" key="6">
    <source>
        <dbReference type="ARBA" id="ARBA00023010"/>
    </source>
</evidence>
<dbReference type="GO" id="GO:0071819">
    <property type="term" value="C:DUBm complex"/>
    <property type="evidence" value="ECO:0007669"/>
    <property type="project" value="UniProtKB-UniRule"/>
</dbReference>
<name>A0A7R8X8R7_9CRUS</name>
<dbReference type="FunFam" id="1.10.246.140:FF:000001">
    <property type="entry name" value="Transcription and mRNA export factor ENY2"/>
    <property type="match status" value="1"/>
</dbReference>
<evidence type="ECO:0000256" key="7">
    <source>
        <dbReference type="ARBA" id="ARBA00023015"/>
    </source>
</evidence>
<evidence type="ECO:0000256" key="11">
    <source>
        <dbReference type="HAMAP-Rule" id="MF_03046"/>
    </source>
</evidence>
<keyword evidence="5 11" id="KW-0653">Protein transport</keyword>
<dbReference type="GO" id="GO:0006406">
    <property type="term" value="P:mRNA export from nucleus"/>
    <property type="evidence" value="ECO:0007669"/>
    <property type="project" value="UniProtKB-UniRule"/>
</dbReference>
<dbReference type="EMBL" id="CAJPEV010000769">
    <property type="protein sequence ID" value="CAG0888378.1"/>
    <property type="molecule type" value="Genomic_DNA"/>
</dbReference>
<dbReference type="GO" id="GO:0003713">
    <property type="term" value="F:transcription coactivator activity"/>
    <property type="evidence" value="ECO:0007669"/>
    <property type="project" value="UniProtKB-UniRule"/>
</dbReference>
<organism evidence="12">
    <name type="scientific">Darwinula stevensoni</name>
    <dbReference type="NCBI Taxonomy" id="69355"/>
    <lineage>
        <taxon>Eukaryota</taxon>
        <taxon>Metazoa</taxon>
        <taxon>Ecdysozoa</taxon>
        <taxon>Arthropoda</taxon>
        <taxon>Crustacea</taxon>
        <taxon>Oligostraca</taxon>
        <taxon>Ostracoda</taxon>
        <taxon>Podocopa</taxon>
        <taxon>Podocopida</taxon>
        <taxon>Darwinulocopina</taxon>
        <taxon>Darwinuloidea</taxon>
        <taxon>Darwinulidae</taxon>
        <taxon>Darwinula</taxon>
    </lineage>
</organism>
<dbReference type="InterPro" id="IPR018783">
    <property type="entry name" value="TF_ENY2"/>
</dbReference>
<evidence type="ECO:0000256" key="9">
    <source>
        <dbReference type="ARBA" id="ARBA00023163"/>
    </source>
</evidence>
<dbReference type="Gene3D" id="1.10.246.140">
    <property type="match status" value="1"/>
</dbReference>
<evidence type="ECO:0000256" key="1">
    <source>
        <dbReference type="ARBA" id="ARBA00004642"/>
    </source>
</evidence>
<dbReference type="GO" id="GO:0006325">
    <property type="term" value="P:chromatin organization"/>
    <property type="evidence" value="ECO:0007669"/>
    <property type="project" value="UniProtKB-KW"/>
</dbReference>
<evidence type="ECO:0000256" key="5">
    <source>
        <dbReference type="ARBA" id="ARBA00022927"/>
    </source>
</evidence>
<dbReference type="HAMAP" id="MF_03046">
    <property type="entry name" value="ENY2_Sus1"/>
    <property type="match status" value="1"/>
</dbReference>